<dbReference type="AlphaFoldDB" id="A0A562ZRT4"/>
<dbReference type="GO" id="GO:0005509">
    <property type="term" value="F:calcium ion binding"/>
    <property type="evidence" value="ECO:0007669"/>
    <property type="project" value="InterPro"/>
</dbReference>
<dbReference type="InterPro" id="IPR002048">
    <property type="entry name" value="EF_hand_dom"/>
</dbReference>
<feature type="signal peptide" evidence="1">
    <location>
        <begin position="1"/>
        <end position="25"/>
    </location>
</feature>
<dbReference type="InterPro" id="IPR018247">
    <property type="entry name" value="EF_Hand_1_Ca_BS"/>
</dbReference>
<dbReference type="SUPFAM" id="SSF47473">
    <property type="entry name" value="EF-hand"/>
    <property type="match status" value="1"/>
</dbReference>
<dbReference type="PROSITE" id="PS00018">
    <property type="entry name" value="EF_HAND_1"/>
    <property type="match status" value="1"/>
</dbReference>
<gene>
    <name evidence="3" type="ORF">FN976_12090</name>
</gene>
<evidence type="ECO:0000313" key="4">
    <source>
        <dbReference type="Proteomes" id="UP000318199"/>
    </source>
</evidence>
<accession>A0A562ZRT4</accession>
<dbReference type="OrthoDB" id="8914005at2"/>
<dbReference type="PROSITE" id="PS50222">
    <property type="entry name" value="EF_HAND_2"/>
    <property type="match status" value="1"/>
</dbReference>
<keyword evidence="1" id="KW-0732">Signal</keyword>
<dbReference type="Pfam" id="PF13202">
    <property type="entry name" value="EF-hand_5"/>
    <property type="match status" value="2"/>
</dbReference>
<organism evidence="3 4">
    <name type="scientific">Caenimonas sedimenti</name>
    <dbReference type="NCBI Taxonomy" id="2596921"/>
    <lineage>
        <taxon>Bacteria</taxon>
        <taxon>Pseudomonadati</taxon>
        <taxon>Pseudomonadota</taxon>
        <taxon>Betaproteobacteria</taxon>
        <taxon>Burkholderiales</taxon>
        <taxon>Comamonadaceae</taxon>
        <taxon>Caenimonas</taxon>
    </lineage>
</organism>
<proteinExistence type="predicted"/>
<evidence type="ECO:0000256" key="1">
    <source>
        <dbReference type="SAM" id="SignalP"/>
    </source>
</evidence>
<name>A0A562ZRT4_9BURK</name>
<protein>
    <submittedName>
        <fullName evidence="3">EF-hand domain-containing protein</fullName>
    </submittedName>
</protein>
<dbReference type="InterPro" id="IPR011992">
    <property type="entry name" value="EF-hand-dom_pair"/>
</dbReference>
<sequence>MRMASAERTLLALAFAAAVSTGAVAQQVPAPARTAVAPAAASPVPAGRWTLAAVRTSFQQADSNSDGELSRAEAQQLAILPRSFEDLDANKDGVLTPQEYEAGAL</sequence>
<evidence type="ECO:0000313" key="3">
    <source>
        <dbReference type="EMBL" id="TWO71056.1"/>
    </source>
</evidence>
<dbReference type="Proteomes" id="UP000318199">
    <property type="component" value="Unassembled WGS sequence"/>
</dbReference>
<feature type="domain" description="EF-hand" evidence="2">
    <location>
        <begin position="75"/>
        <end position="105"/>
    </location>
</feature>
<reference evidence="3 4" key="1">
    <citation type="submission" date="2019-07" db="EMBL/GenBank/DDBJ databases">
        <title>Caenimonas sedimenti sp. nov., isolated from activated sludge.</title>
        <authorList>
            <person name="Xu J."/>
        </authorList>
    </citation>
    <scope>NUCLEOTIDE SEQUENCE [LARGE SCALE GENOMIC DNA]</scope>
    <source>
        <strain evidence="3 4">HX-9-20</strain>
    </source>
</reference>
<evidence type="ECO:0000259" key="2">
    <source>
        <dbReference type="PROSITE" id="PS50222"/>
    </source>
</evidence>
<comment type="caution">
    <text evidence="3">The sequence shown here is derived from an EMBL/GenBank/DDBJ whole genome shotgun (WGS) entry which is preliminary data.</text>
</comment>
<feature type="chain" id="PRO_5021717482" evidence="1">
    <location>
        <begin position="26"/>
        <end position="105"/>
    </location>
</feature>
<dbReference type="Gene3D" id="1.10.238.10">
    <property type="entry name" value="EF-hand"/>
    <property type="match status" value="1"/>
</dbReference>
<dbReference type="EMBL" id="VOBQ01000009">
    <property type="protein sequence ID" value="TWO71056.1"/>
    <property type="molecule type" value="Genomic_DNA"/>
</dbReference>
<keyword evidence="4" id="KW-1185">Reference proteome</keyword>